<dbReference type="AlphaFoldDB" id="A0A238KRK7"/>
<reference evidence="3" key="1">
    <citation type="submission" date="2017-05" db="EMBL/GenBank/DDBJ databases">
        <authorList>
            <person name="Rodrigo-Torres L."/>
            <person name="Arahal R. D."/>
            <person name="Lucena T."/>
        </authorList>
    </citation>
    <scope>NUCLEOTIDE SEQUENCE [LARGE SCALE GENOMIC DNA]</scope>
    <source>
        <strain evidence="3">CECT 8868</strain>
    </source>
</reference>
<dbReference type="EMBL" id="FXYD01000008">
    <property type="protein sequence ID" value="SMX45463.1"/>
    <property type="molecule type" value="Genomic_DNA"/>
</dbReference>
<sequence length="205" mass="22803">MGLRGIAVGCSNEGCKKVQVTTEIITAKQGQNGFYIYDPETTFSKKIVPDSRAKIQPEYIPLVLREDYEEACLIKDLSPKASATLARRCIQGMIRDFCGISKGRLIDEIKELKRRIDADDAPKGVSDDSVEAIDHVRKIGNIGAHMEKDIGVIVSVEPDEAQLLIELIESLFDEWYISRNTRAARFSKLRSVAASKEVQKTKSGD</sequence>
<accession>A0A238KRK7</accession>
<dbReference type="Proteomes" id="UP000203464">
    <property type="component" value="Unassembled WGS sequence"/>
</dbReference>
<evidence type="ECO:0000313" key="2">
    <source>
        <dbReference type="EMBL" id="SMX45463.1"/>
    </source>
</evidence>
<gene>
    <name evidence="2" type="ORF">OCA8868_03305</name>
</gene>
<feature type="domain" description="DUF4145" evidence="1">
    <location>
        <begin position="70"/>
        <end position="169"/>
    </location>
</feature>
<dbReference type="Pfam" id="PF13643">
    <property type="entry name" value="DUF4145"/>
    <property type="match status" value="1"/>
</dbReference>
<dbReference type="InterPro" id="IPR025285">
    <property type="entry name" value="DUF4145"/>
</dbReference>
<evidence type="ECO:0000259" key="1">
    <source>
        <dbReference type="Pfam" id="PF13643"/>
    </source>
</evidence>
<proteinExistence type="predicted"/>
<name>A0A238KRK7_9RHOB</name>
<dbReference type="OrthoDB" id="9808624at2"/>
<keyword evidence="3" id="KW-1185">Reference proteome</keyword>
<protein>
    <recommendedName>
        <fullName evidence="1">DUF4145 domain-containing protein</fullName>
    </recommendedName>
</protein>
<evidence type="ECO:0000313" key="3">
    <source>
        <dbReference type="Proteomes" id="UP000203464"/>
    </source>
</evidence>
<organism evidence="2 3">
    <name type="scientific">Octadecabacter ascidiaceicola</name>
    <dbReference type="NCBI Taxonomy" id="1655543"/>
    <lineage>
        <taxon>Bacteria</taxon>
        <taxon>Pseudomonadati</taxon>
        <taxon>Pseudomonadota</taxon>
        <taxon>Alphaproteobacteria</taxon>
        <taxon>Rhodobacterales</taxon>
        <taxon>Roseobacteraceae</taxon>
        <taxon>Octadecabacter</taxon>
    </lineage>
</organism>